<reference evidence="3 4" key="1">
    <citation type="submission" date="2020-09" db="EMBL/GenBank/DDBJ databases">
        <title>Pseudoxanthomonas sp. CAU 1598 isolated from sand of Yaerae Beach.</title>
        <authorList>
            <person name="Kim W."/>
        </authorList>
    </citation>
    <scope>NUCLEOTIDE SEQUENCE [LARGE SCALE GENOMIC DNA]</scope>
    <source>
        <strain evidence="3 4">CAU 1598</strain>
    </source>
</reference>
<dbReference type="InterPro" id="IPR012340">
    <property type="entry name" value="NA-bd_OB-fold"/>
</dbReference>
<dbReference type="Gene3D" id="3.30.470.30">
    <property type="entry name" value="DNA ligase/mRNA capping enzyme"/>
    <property type="match status" value="1"/>
</dbReference>
<dbReference type="SUPFAM" id="SSF50249">
    <property type="entry name" value="Nucleic acid-binding proteins"/>
    <property type="match status" value="1"/>
</dbReference>
<dbReference type="EMBL" id="JACYTR010000007">
    <property type="protein sequence ID" value="MBD8525257.1"/>
    <property type="molecule type" value="Genomic_DNA"/>
</dbReference>
<keyword evidence="4" id="KW-1185">Reference proteome</keyword>
<dbReference type="GO" id="GO:0006281">
    <property type="term" value="P:DNA repair"/>
    <property type="evidence" value="ECO:0007669"/>
    <property type="project" value="InterPro"/>
</dbReference>
<organism evidence="3 4">
    <name type="scientific">Pseudomarimonas arenosa</name>
    <dbReference type="NCBI Taxonomy" id="2774145"/>
    <lineage>
        <taxon>Bacteria</taxon>
        <taxon>Pseudomonadati</taxon>
        <taxon>Pseudomonadota</taxon>
        <taxon>Gammaproteobacteria</taxon>
        <taxon>Lysobacterales</taxon>
        <taxon>Lysobacteraceae</taxon>
        <taxon>Pseudomarimonas</taxon>
    </lineage>
</organism>
<dbReference type="InterPro" id="IPR012309">
    <property type="entry name" value="DNA_ligase_ATP-dep_C"/>
</dbReference>
<dbReference type="Proteomes" id="UP000613768">
    <property type="component" value="Unassembled WGS sequence"/>
</dbReference>
<evidence type="ECO:0000313" key="3">
    <source>
        <dbReference type="EMBL" id="MBD8525257.1"/>
    </source>
</evidence>
<feature type="domain" description="DNA ligase ATP-dependent C-terminal" evidence="2">
    <location>
        <begin position="255"/>
        <end position="376"/>
    </location>
</feature>
<evidence type="ECO:0000259" key="2">
    <source>
        <dbReference type="Pfam" id="PF04679"/>
    </source>
</evidence>
<dbReference type="Gene3D" id="2.40.50.140">
    <property type="entry name" value="Nucleic acid-binding proteins"/>
    <property type="match status" value="1"/>
</dbReference>
<dbReference type="SUPFAM" id="SSF56091">
    <property type="entry name" value="DNA ligase/mRNA capping enzyme, catalytic domain"/>
    <property type="match status" value="1"/>
</dbReference>
<protein>
    <recommendedName>
        <fullName evidence="1">DNA ligase (ATP)</fullName>
        <ecNumber evidence="1">6.5.1.1</ecNumber>
    </recommendedName>
</protein>
<evidence type="ECO:0000313" key="4">
    <source>
        <dbReference type="Proteomes" id="UP000613768"/>
    </source>
</evidence>
<accession>A0AAW3ZJQ9</accession>
<evidence type="ECO:0000256" key="1">
    <source>
        <dbReference type="ARBA" id="ARBA00012727"/>
    </source>
</evidence>
<dbReference type="AlphaFoldDB" id="A0AAW3ZJQ9"/>
<sequence>MFNQSKLSWRGDYGIATGGAVTDHVLLNVANEFDQQVMRKIQALSPADLPQRFSGDDPVLVAHKYDGEGVFVYFERGKTSFAFSAPGGRVRVGFPALKELEAKLIEAGVNKALLRCELALAEPGSERRGGVSEVIRLSFSASDDDLARLKLVALDAVMLDGRDLRAQQSAFTETWDLLERLVGADASARVHRMEAKQLPEKDVAAEFARIVETGGEGVVVRRLNRADAFKIKPHRSIDAVVIGFVEGEFEGQWGVASLLTGLSYPEEGTEALLQTFVRVGSGLKDAQRVALLDTLRPLKLAAPLPMTDSSGRTVQFVRPTLIAELHGEDLIQAEGGQEQRTQVLSWNSETKSYEFLGLAPCARLSFARFARLREDKEWQSGGARIAQIGSDASRPQLHRSSGEAKVLRREVYGKGEMLRKLVVLHKDDADLAFPYLIYWTDYSARRAEPLKVSLDVAINEERAQVLAEQRLQQGLTKGFVRLL</sequence>
<proteinExistence type="predicted"/>
<dbReference type="EC" id="6.5.1.1" evidence="1"/>
<gene>
    <name evidence="3" type="ORF">IFO71_05820</name>
</gene>
<dbReference type="RefSeq" id="WP_192028595.1">
    <property type="nucleotide sequence ID" value="NZ_JACYTR010000007.1"/>
</dbReference>
<comment type="caution">
    <text evidence="3">The sequence shown here is derived from an EMBL/GenBank/DDBJ whole genome shotgun (WGS) entry which is preliminary data.</text>
</comment>
<dbReference type="GO" id="GO:0006310">
    <property type="term" value="P:DNA recombination"/>
    <property type="evidence" value="ECO:0007669"/>
    <property type="project" value="InterPro"/>
</dbReference>
<dbReference type="GO" id="GO:0003910">
    <property type="term" value="F:DNA ligase (ATP) activity"/>
    <property type="evidence" value="ECO:0007669"/>
    <property type="project" value="UniProtKB-EC"/>
</dbReference>
<dbReference type="Pfam" id="PF04679">
    <property type="entry name" value="DNA_ligase_A_C"/>
    <property type="match status" value="1"/>
</dbReference>
<name>A0AAW3ZJQ9_9GAMM</name>